<organism evidence="2 3">
    <name type="scientific">Chaetomium fimeti</name>
    <dbReference type="NCBI Taxonomy" id="1854472"/>
    <lineage>
        <taxon>Eukaryota</taxon>
        <taxon>Fungi</taxon>
        <taxon>Dikarya</taxon>
        <taxon>Ascomycota</taxon>
        <taxon>Pezizomycotina</taxon>
        <taxon>Sordariomycetes</taxon>
        <taxon>Sordariomycetidae</taxon>
        <taxon>Sordariales</taxon>
        <taxon>Chaetomiaceae</taxon>
        <taxon>Chaetomium</taxon>
    </lineage>
</organism>
<gene>
    <name evidence="2" type="ORF">B0H64DRAFT_22328</name>
</gene>
<reference evidence="2" key="1">
    <citation type="journal article" date="2023" name="Mol. Phylogenet. Evol.">
        <title>Genome-scale phylogeny and comparative genomics of the fungal order Sordariales.</title>
        <authorList>
            <person name="Hensen N."/>
            <person name="Bonometti L."/>
            <person name="Westerberg I."/>
            <person name="Brannstrom I.O."/>
            <person name="Guillou S."/>
            <person name="Cros-Aarteil S."/>
            <person name="Calhoun S."/>
            <person name="Haridas S."/>
            <person name="Kuo A."/>
            <person name="Mondo S."/>
            <person name="Pangilinan J."/>
            <person name="Riley R."/>
            <person name="LaButti K."/>
            <person name="Andreopoulos B."/>
            <person name="Lipzen A."/>
            <person name="Chen C."/>
            <person name="Yan M."/>
            <person name="Daum C."/>
            <person name="Ng V."/>
            <person name="Clum A."/>
            <person name="Steindorff A."/>
            <person name="Ohm R.A."/>
            <person name="Martin F."/>
            <person name="Silar P."/>
            <person name="Natvig D.O."/>
            <person name="Lalanne C."/>
            <person name="Gautier V."/>
            <person name="Ament-Velasquez S.L."/>
            <person name="Kruys A."/>
            <person name="Hutchinson M.I."/>
            <person name="Powell A.J."/>
            <person name="Barry K."/>
            <person name="Miller A.N."/>
            <person name="Grigoriev I.V."/>
            <person name="Debuchy R."/>
            <person name="Gladieux P."/>
            <person name="Hiltunen Thoren M."/>
            <person name="Johannesson H."/>
        </authorList>
    </citation>
    <scope>NUCLEOTIDE SEQUENCE</scope>
    <source>
        <strain evidence="2">CBS 168.71</strain>
    </source>
</reference>
<feature type="region of interest" description="Disordered" evidence="1">
    <location>
        <begin position="138"/>
        <end position="246"/>
    </location>
</feature>
<dbReference type="EMBL" id="JAUEPN010000001">
    <property type="protein sequence ID" value="KAK3300747.1"/>
    <property type="molecule type" value="Genomic_DNA"/>
</dbReference>
<feature type="compositionally biased region" description="Basic and acidic residues" evidence="1">
    <location>
        <begin position="218"/>
        <end position="228"/>
    </location>
</feature>
<accession>A0AAE0HQX0</accession>
<dbReference type="RefSeq" id="XP_062664261.1">
    <property type="nucleotide sequence ID" value="XM_062799601.1"/>
</dbReference>
<sequence length="246" mass="27113">MRIIGASGIRVPSRPSTNHIGTPRWGLCSKAWTSRSIWLGSRLNSLLRGLWRPVGGLTQPKAPPPTLPRTRTKIRSGLCRPPGVANIPISHFAIISSTRFGLLLNPRSFPSRRRIRFLSPVDGLRVFKIGNAERTCMQTSQCRPGTPSARFGPDYERPEATTDCQNITNKQEPDPISRARTLHSSSFSLATRTTNKDNLATTKEPQFHPAAAAVGLRRQYEPTERSGAERPAQTKSEKGGRRGTGL</sequence>
<dbReference type="AlphaFoldDB" id="A0AAE0HQX0"/>
<evidence type="ECO:0000313" key="2">
    <source>
        <dbReference type="EMBL" id="KAK3300747.1"/>
    </source>
</evidence>
<proteinExistence type="predicted"/>
<evidence type="ECO:0000256" key="1">
    <source>
        <dbReference type="SAM" id="MobiDB-lite"/>
    </source>
</evidence>
<name>A0AAE0HQX0_9PEZI</name>
<feature type="compositionally biased region" description="Polar residues" evidence="1">
    <location>
        <begin position="182"/>
        <end position="204"/>
    </location>
</feature>
<comment type="caution">
    <text evidence="2">The sequence shown here is derived from an EMBL/GenBank/DDBJ whole genome shotgun (WGS) entry which is preliminary data.</text>
</comment>
<evidence type="ECO:0000313" key="3">
    <source>
        <dbReference type="Proteomes" id="UP001278766"/>
    </source>
</evidence>
<reference evidence="2" key="2">
    <citation type="submission" date="2023-06" db="EMBL/GenBank/DDBJ databases">
        <authorList>
            <consortium name="Lawrence Berkeley National Laboratory"/>
            <person name="Haridas S."/>
            <person name="Hensen N."/>
            <person name="Bonometti L."/>
            <person name="Westerberg I."/>
            <person name="Brannstrom I.O."/>
            <person name="Guillou S."/>
            <person name="Cros-Aarteil S."/>
            <person name="Calhoun S."/>
            <person name="Kuo A."/>
            <person name="Mondo S."/>
            <person name="Pangilinan J."/>
            <person name="Riley R."/>
            <person name="Labutti K."/>
            <person name="Andreopoulos B."/>
            <person name="Lipzen A."/>
            <person name="Chen C."/>
            <person name="Yanf M."/>
            <person name="Daum C."/>
            <person name="Ng V."/>
            <person name="Clum A."/>
            <person name="Steindorff A."/>
            <person name="Ohm R."/>
            <person name="Martin F."/>
            <person name="Silar P."/>
            <person name="Natvig D."/>
            <person name="Lalanne C."/>
            <person name="Gautier V."/>
            <person name="Ament-Velasquez S.L."/>
            <person name="Kruys A."/>
            <person name="Hutchinson M.I."/>
            <person name="Powell A.J."/>
            <person name="Barry K."/>
            <person name="Miller A.N."/>
            <person name="Grigoriev I.V."/>
            <person name="Debuchy R."/>
            <person name="Gladieux P."/>
            <person name="Thoren M.H."/>
            <person name="Johannesson H."/>
        </authorList>
    </citation>
    <scope>NUCLEOTIDE SEQUENCE</scope>
    <source>
        <strain evidence="2">CBS 168.71</strain>
    </source>
</reference>
<protein>
    <submittedName>
        <fullName evidence="2">Uncharacterized protein</fullName>
    </submittedName>
</protein>
<dbReference type="Proteomes" id="UP001278766">
    <property type="component" value="Unassembled WGS sequence"/>
</dbReference>
<keyword evidence="3" id="KW-1185">Reference proteome</keyword>
<dbReference type="GeneID" id="87836549"/>